<dbReference type="RefSeq" id="WP_057805759.1">
    <property type="nucleotide sequence ID" value="NZ_AZGO01000008.1"/>
</dbReference>
<sequence length="208" mass="24223">MPYDFKKEQRSLYHPGKRPALIDVPTMNYIAVRGQGDPNQPDSEYKRSIQDLYSVAYTIKMSKKGSHHIPGYFDFVVPPLEGFWWQDGDQGIDFTRKDRFHFVSCIRMPDFVDRATFNWAVQTASTKKQLDLTNVEFLTLDEGRCAQIMHVGTYDEEAATIARLTDFVTQNDLQPDYSATRRHHEIYLSDPRRTKPENCKTVIRIPVR</sequence>
<name>A0A922PW52_9LACO</name>
<dbReference type="SUPFAM" id="SSF55136">
    <property type="entry name" value="Probable bacterial effector-binding domain"/>
    <property type="match status" value="1"/>
</dbReference>
<accession>A0A922PW52</accession>
<protein>
    <recommendedName>
        <fullName evidence="1">GyrI-like small molecule binding domain-containing protein</fullName>
    </recommendedName>
</protein>
<gene>
    <name evidence="2" type="ORF">FD34_GL000462</name>
</gene>
<dbReference type="Gene3D" id="3.20.80.10">
    <property type="entry name" value="Regulatory factor, effector binding domain"/>
    <property type="match status" value="1"/>
</dbReference>
<dbReference type="Proteomes" id="UP000051085">
    <property type="component" value="Unassembled WGS sequence"/>
</dbReference>
<dbReference type="GeneID" id="87979241"/>
<dbReference type="InterPro" id="IPR008319">
    <property type="entry name" value="GyrI-like_CCH_Lin2189-like"/>
</dbReference>
<dbReference type="InterPro" id="IPR011256">
    <property type="entry name" value="Reg_factor_effector_dom_sf"/>
</dbReference>
<evidence type="ECO:0000259" key="1">
    <source>
        <dbReference type="Pfam" id="PF06445"/>
    </source>
</evidence>
<dbReference type="InterPro" id="IPR029442">
    <property type="entry name" value="GyrI-like"/>
</dbReference>
<reference evidence="2 3" key="1">
    <citation type="journal article" date="2015" name="Genome Announc.">
        <title>Expanding the biotechnology potential of lactobacilli through comparative genomics of 213 strains and associated genera.</title>
        <authorList>
            <person name="Sun Z."/>
            <person name="Harris H.M."/>
            <person name="McCann A."/>
            <person name="Guo C."/>
            <person name="Argimon S."/>
            <person name="Zhang W."/>
            <person name="Yang X."/>
            <person name="Jeffery I.B."/>
            <person name="Cooney J.C."/>
            <person name="Kagawa T.F."/>
            <person name="Liu W."/>
            <person name="Song Y."/>
            <person name="Salvetti E."/>
            <person name="Wrobel A."/>
            <person name="Rasinkangas P."/>
            <person name="Parkhill J."/>
            <person name="Rea M.C."/>
            <person name="O'Sullivan O."/>
            <person name="Ritari J."/>
            <person name="Douillard F.P."/>
            <person name="Paul Ross R."/>
            <person name="Yang R."/>
            <person name="Briner A.E."/>
            <person name="Felis G.E."/>
            <person name="de Vos W.M."/>
            <person name="Barrangou R."/>
            <person name="Klaenhammer T.R."/>
            <person name="Caufield P.W."/>
            <person name="Cui Y."/>
            <person name="Zhang H."/>
            <person name="O'Toole P.W."/>
        </authorList>
    </citation>
    <scope>NUCLEOTIDE SEQUENCE [LARGE SCALE GENOMIC DNA]</scope>
    <source>
        <strain evidence="2 3">DSM 8475</strain>
    </source>
</reference>
<dbReference type="AlphaFoldDB" id="A0A922PW52"/>
<comment type="caution">
    <text evidence="2">The sequence shown here is derived from an EMBL/GenBank/DDBJ whole genome shotgun (WGS) entry which is preliminary data.</text>
</comment>
<dbReference type="EMBL" id="AZGO01000008">
    <property type="protein sequence ID" value="KRM37847.1"/>
    <property type="molecule type" value="Genomic_DNA"/>
</dbReference>
<evidence type="ECO:0000313" key="2">
    <source>
        <dbReference type="EMBL" id="KRM37847.1"/>
    </source>
</evidence>
<dbReference type="PIRSF" id="PIRSF031644">
    <property type="entry name" value="UCP031644"/>
    <property type="match status" value="1"/>
</dbReference>
<organism evidence="2 3">
    <name type="scientific">Limosilactobacillus pontis DSM 8475</name>
    <dbReference type="NCBI Taxonomy" id="1423794"/>
    <lineage>
        <taxon>Bacteria</taxon>
        <taxon>Bacillati</taxon>
        <taxon>Bacillota</taxon>
        <taxon>Bacilli</taxon>
        <taxon>Lactobacillales</taxon>
        <taxon>Lactobacillaceae</taxon>
        <taxon>Limosilactobacillus</taxon>
    </lineage>
</organism>
<dbReference type="Pfam" id="PF06445">
    <property type="entry name" value="GyrI-like"/>
    <property type="match status" value="1"/>
</dbReference>
<proteinExistence type="predicted"/>
<feature type="domain" description="GyrI-like small molecule binding" evidence="1">
    <location>
        <begin position="21"/>
        <end position="208"/>
    </location>
</feature>
<evidence type="ECO:0000313" key="3">
    <source>
        <dbReference type="Proteomes" id="UP000051085"/>
    </source>
</evidence>